<feature type="transmembrane region" description="Helical" evidence="2">
    <location>
        <begin position="49"/>
        <end position="71"/>
    </location>
</feature>
<evidence type="ECO:0000256" key="1">
    <source>
        <dbReference type="SAM" id="MobiDB-lite"/>
    </source>
</evidence>
<feature type="compositionally biased region" description="Basic and acidic residues" evidence="1">
    <location>
        <begin position="340"/>
        <end position="353"/>
    </location>
</feature>
<comment type="caution">
    <text evidence="3">The sequence shown here is derived from an EMBL/GenBank/DDBJ whole genome shotgun (WGS) entry which is preliminary data.</text>
</comment>
<keyword evidence="2" id="KW-0812">Transmembrane</keyword>
<protein>
    <recommendedName>
        <fullName evidence="5">DUF4179 domain-containing protein</fullName>
    </recommendedName>
</protein>
<dbReference type="Proteomes" id="UP001575622">
    <property type="component" value="Unassembled WGS sequence"/>
</dbReference>
<name>A0ABV4V7T2_9BACL</name>
<keyword evidence="2" id="KW-1133">Transmembrane helix</keyword>
<dbReference type="RefSeq" id="WP_373954959.1">
    <property type="nucleotide sequence ID" value="NZ_JBHDLN010000011.1"/>
</dbReference>
<evidence type="ECO:0008006" key="5">
    <source>
        <dbReference type="Google" id="ProtNLM"/>
    </source>
</evidence>
<reference evidence="3 4" key="1">
    <citation type="submission" date="2024-09" db="EMBL/GenBank/DDBJ databases">
        <authorList>
            <person name="Makale K.P.P."/>
            <person name="Makhzoum A."/>
            <person name="Rantong G."/>
            <person name="Rahube T.O."/>
        </authorList>
    </citation>
    <scope>NUCLEOTIDE SEQUENCE [LARGE SCALE GENOMIC DNA]</scope>
    <source>
        <strain evidence="3 4">KM_D13</strain>
    </source>
</reference>
<evidence type="ECO:0000313" key="4">
    <source>
        <dbReference type="Proteomes" id="UP001575622"/>
    </source>
</evidence>
<organism evidence="3 4">
    <name type="scientific">Paenibacillus oleatilyticus</name>
    <dbReference type="NCBI Taxonomy" id="2594886"/>
    <lineage>
        <taxon>Bacteria</taxon>
        <taxon>Bacillati</taxon>
        <taxon>Bacillota</taxon>
        <taxon>Bacilli</taxon>
        <taxon>Bacillales</taxon>
        <taxon>Paenibacillaceae</taxon>
        <taxon>Paenibacillus</taxon>
    </lineage>
</organism>
<keyword evidence="2" id="KW-0472">Membrane</keyword>
<sequence length="367" mass="41178">MPMERKIREHLLKEAETMECPPAISKRIEQSYSQYLQRKRSEKTMKKRLIGGIVAAAILIPTAAFAAPPLIEMVTRKPMTTEQVKVDKVGKATLEKLYSAFPETRSFEIINASNAQGDVLKPADSTGLSQMKVNQTSIILQEKGGTGKKITLHTNGISGEIEHVDQENWEPKEKPLITLTDQEIKAKVDHLIDKMYGNVKAYEFAMEQMENPNQKTLMLNYTIKGSESPFYQVFVHDNAINLTRVGGEPAPSHIKVEGLFTRDGKPDYTYDSVLNDDKLFSLLKISPTELKEELAKGKSVADIAASKNISKQQVYEVIANTQVEKQLEAEQNGGVPKSNRSKEQMLKDIEPKLLPVIEHKNETTLKK</sequence>
<dbReference type="EMBL" id="JBHDLN010000011">
    <property type="protein sequence ID" value="MFB0844750.1"/>
    <property type="molecule type" value="Genomic_DNA"/>
</dbReference>
<gene>
    <name evidence="3" type="ORF">ACEU3E_21435</name>
</gene>
<evidence type="ECO:0000256" key="2">
    <source>
        <dbReference type="SAM" id="Phobius"/>
    </source>
</evidence>
<evidence type="ECO:0000313" key="3">
    <source>
        <dbReference type="EMBL" id="MFB0844750.1"/>
    </source>
</evidence>
<proteinExistence type="predicted"/>
<keyword evidence="4" id="KW-1185">Reference proteome</keyword>
<accession>A0ABV4V7T2</accession>
<feature type="region of interest" description="Disordered" evidence="1">
    <location>
        <begin position="327"/>
        <end position="353"/>
    </location>
</feature>